<dbReference type="Proteomes" id="UP000093510">
    <property type="component" value="Unassembled WGS sequence"/>
</dbReference>
<dbReference type="Pfam" id="PF00271">
    <property type="entry name" value="Helicase_C"/>
    <property type="match status" value="1"/>
</dbReference>
<dbReference type="RefSeq" id="WP_078055246.1">
    <property type="nucleotide sequence ID" value="NZ_CP017688.1"/>
</dbReference>
<sequence length="609" mass="69097">MQIVEFLNEFHIAVGFGRFKEYQTQRVKCITTVRQWETSIFSGSYISSPAIVGTALCEDINQINIPLEHAKDTEKITWRKYEPVARWNHEKKVYVVPIECKSHVYAIGKKCKASHVIIKDNLPEKVDVIPLLPKLKIDLGIVHKTKGFKPRPYQDEGMARGMELKRFINGDQPGLGKTLQSIGTLIGAEKMEEVVFPCIVICPSALKENWKREFEMWTDKKAMILNHSLRTNWHRFHEMGLADVFIVNFESLEKFFVTSKPATKDLQHSTQIIMDPRIGLFKSAIIDEIHKLKNPKSIRAKICINITKHKKYIIGLTGTPVVNLPIDLFSQLAIIFKLNHFGGANGFKERYCEGGRGKSNLKELNYLMNVNCYFMRKKEDVLKDLPPLSRQTLICSITNKAEFDRVKNDFQAFLTSSDLTDAEIKKKINGHVIVQITMLLQLSAIGKIEAAKEYIDEIVESDQKIVVFCKHKTVVDLLKKEYPKAVTVTGQDNEHQKQAAVDSFQRAGGANIIILNHKAGGVGLTLTASSEVLMLELPWTQADCEQCEARCHRMGQPSNVRATYLLGENTLDQWLYDIIQEKKAIANEITGAEDNVPVSIVSRVIDLFK</sequence>
<dbReference type="CDD" id="cd18793">
    <property type="entry name" value="SF2_C_SNF"/>
    <property type="match status" value="1"/>
</dbReference>
<proteinExistence type="predicted"/>
<reference evidence="4 5" key="1">
    <citation type="submission" date="2016-03" db="EMBL/GenBank/DDBJ databases">
        <authorList>
            <person name="Ploux O."/>
        </authorList>
    </citation>
    <scope>NUCLEOTIDE SEQUENCE [LARGE SCALE GENOMIC DNA]</scope>
    <source>
        <strain evidence="4 5">LPB0076</strain>
    </source>
</reference>
<dbReference type="InterPro" id="IPR001650">
    <property type="entry name" value="Helicase_C-like"/>
</dbReference>
<dbReference type="Pfam" id="PF00176">
    <property type="entry name" value="SNF2-rel_dom"/>
    <property type="match status" value="1"/>
</dbReference>
<dbReference type="OrthoDB" id="9760715at2"/>
<dbReference type="PANTHER" id="PTHR45766">
    <property type="entry name" value="DNA ANNEALING HELICASE AND ENDONUCLEASE ZRANB3 FAMILY MEMBER"/>
    <property type="match status" value="1"/>
</dbReference>
<dbReference type="Gene3D" id="3.40.50.10810">
    <property type="entry name" value="Tandem AAA-ATPase domain"/>
    <property type="match status" value="1"/>
</dbReference>
<name>A0A1B9E7R0_9FLAO</name>
<protein>
    <recommendedName>
        <fullName evidence="6">Helicase</fullName>
    </recommendedName>
</protein>
<comment type="caution">
    <text evidence="4">The sequence shown here is derived from an EMBL/GenBank/DDBJ whole genome shotgun (WGS) entry which is preliminary data.</text>
</comment>
<dbReference type="SUPFAM" id="SSF52540">
    <property type="entry name" value="P-loop containing nucleoside triphosphate hydrolases"/>
    <property type="match status" value="2"/>
</dbReference>
<dbReference type="STRING" id="1763534.GCA_001831475_02685"/>
<dbReference type="GO" id="GO:0005524">
    <property type="term" value="F:ATP binding"/>
    <property type="evidence" value="ECO:0007669"/>
    <property type="project" value="InterPro"/>
</dbReference>
<evidence type="ECO:0008006" key="6">
    <source>
        <dbReference type="Google" id="ProtNLM"/>
    </source>
</evidence>
<gene>
    <name evidence="4" type="ORF">LPBF_03290</name>
</gene>
<organism evidence="4 5">
    <name type="scientific">Flavobacterium crassostreae</name>
    <dbReference type="NCBI Taxonomy" id="1763534"/>
    <lineage>
        <taxon>Bacteria</taxon>
        <taxon>Pseudomonadati</taxon>
        <taxon>Bacteroidota</taxon>
        <taxon>Flavobacteriia</taxon>
        <taxon>Flavobacteriales</taxon>
        <taxon>Flavobacteriaceae</taxon>
        <taxon>Flavobacterium</taxon>
    </lineage>
</organism>
<dbReference type="EMBL" id="LVEP01000013">
    <property type="protein sequence ID" value="OCB77986.1"/>
    <property type="molecule type" value="Genomic_DNA"/>
</dbReference>
<dbReference type="Gene3D" id="3.40.50.300">
    <property type="entry name" value="P-loop containing nucleotide triphosphate hydrolases"/>
    <property type="match status" value="1"/>
</dbReference>
<evidence type="ECO:0000256" key="1">
    <source>
        <dbReference type="ARBA" id="ARBA00022801"/>
    </source>
</evidence>
<dbReference type="SMART" id="SM00490">
    <property type="entry name" value="HELICc"/>
    <property type="match status" value="1"/>
</dbReference>
<dbReference type="AlphaFoldDB" id="A0A1B9E7R0"/>
<feature type="domain" description="Helicase C-terminal" evidence="3">
    <location>
        <begin position="450"/>
        <end position="597"/>
    </location>
</feature>
<dbReference type="InterPro" id="IPR049730">
    <property type="entry name" value="SNF2/RAD54-like_C"/>
</dbReference>
<evidence type="ECO:0000259" key="3">
    <source>
        <dbReference type="PROSITE" id="PS51194"/>
    </source>
</evidence>
<dbReference type="PROSITE" id="PS51194">
    <property type="entry name" value="HELICASE_CTER"/>
    <property type="match status" value="1"/>
</dbReference>
<dbReference type="InterPro" id="IPR000330">
    <property type="entry name" value="SNF2_N"/>
</dbReference>
<dbReference type="GO" id="GO:0006281">
    <property type="term" value="P:DNA repair"/>
    <property type="evidence" value="ECO:0007669"/>
    <property type="project" value="TreeGrafter"/>
</dbReference>
<dbReference type="InterPro" id="IPR014001">
    <property type="entry name" value="Helicase_ATP-bd"/>
</dbReference>
<dbReference type="InterPro" id="IPR038718">
    <property type="entry name" value="SNF2-like_sf"/>
</dbReference>
<evidence type="ECO:0000313" key="4">
    <source>
        <dbReference type="EMBL" id="OCB77986.1"/>
    </source>
</evidence>
<dbReference type="InterPro" id="IPR027417">
    <property type="entry name" value="P-loop_NTPase"/>
</dbReference>
<dbReference type="GO" id="GO:0031297">
    <property type="term" value="P:replication fork processing"/>
    <property type="evidence" value="ECO:0007669"/>
    <property type="project" value="TreeGrafter"/>
</dbReference>
<keyword evidence="5" id="KW-1185">Reference proteome</keyword>
<dbReference type="PROSITE" id="PS51192">
    <property type="entry name" value="HELICASE_ATP_BIND_1"/>
    <property type="match status" value="1"/>
</dbReference>
<dbReference type="GO" id="GO:0016787">
    <property type="term" value="F:hydrolase activity"/>
    <property type="evidence" value="ECO:0007669"/>
    <property type="project" value="UniProtKB-KW"/>
</dbReference>
<dbReference type="PANTHER" id="PTHR45766:SF6">
    <property type="entry name" value="SWI_SNF-RELATED MATRIX-ASSOCIATED ACTIN-DEPENDENT REGULATOR OF CHROMATIN SUBFAMILY A-LIKE PROTEIN 1"/>
    <property type="match status" value="1"/>
</dbReference>
<feature type="domain" description="Helicase ATP-binding" evidence="2">
    <location>
        <begin position="158"/>
        <end position="338"/>
    </location>
</feature>
<dbReference type="SMART" id="SM00487">
    <property type="entry name" value="DEXDc"/>
    <property type="match status" value="1"/>
</dbReference>
<evidence type="ECO:0000313" key="5">
    <source>
        <dbReference type="Proteomes" id="UP000093510"/>
    </source>
</evidence>
<keyword evidence="1" id="KW-0378">Hydrolase</keyword>
<evidence type="ECO:0000259" key="2">
    <source>
        <dbReference type="PROSITE" id="PS51192"/>
    </source>
</evidence>
<accession>A0A1B9E7R0</accession>